<accession>A0ABS8VYW3</accession>
<name>A0ABS8VYW3_DATST</name>
<comment type="caution">
    <text evidence="1">The sequence shown here is derived from an EMBL/GenBank/DDBJ whole genome shotgun (WGS) entry which is preliminary data.</text>
</comment>
<evidence type="ECO:0000313" key="2">
    <source>
        <dbReference type="Proteomes" id="UP000823775"/>
    </source>
</evidence>
<keyword evidence="2" id="KW-1185">Reference proteome</keyword>
<evidence type="ECO:0000313" key="1">
    <source>
        <dbReference type="EMBL" id="MCE2055252.1"/>
    </source>
</evidence>
<proteinExistence type="predicted"/>
<organism evidence="1 2">
    <name type="scientific">Datura stramonium</name>
    <name type="common">Jimsonweed</name>
    <name type="synonym">Common thornapple</name>
    <dbReference type="NCBI Taxonomy" id="4076"/>
    <lineage>
        <taxon>Eukaryota</taxon>
        <taxon>Viridiplantae</taxon>
        <taxon>Streptophyta</taxon>
        <taxon>Embryophyta</taxon>
        <taxon>Tracheophyta</taxon>
        <taxon>Spermatophyta</taxon>
        <taxon>Magnoliopsida</taxon>
        <taxon>eudicotyledons</taxon>
        <taxon>Gunneridae</taxon>
        <taxon>Pentapetalae</taxon>
        <taxon>asterids</taxon>
        <taxon>lamiids</taxon>
        <taxon>Solanales</taxon>
        <taxon>Solanaceae</taxon>
        <taxon>Solanoideae</taxon>
        <taxon>Datureae</taxon>
        <taxon>Datura</taxon>
    </lineage>
</organism>
<gene>
    <name evidence="1" type="ORF">HAX54_042279</name>
</gene>
<dbReference type="EMBL" id="JACEIK010006207">
    <property type="protein sequence ID" value="MCE2055252.1"/>
    <property type="molecule type" value="Genomic_DNA"/>
</dbReference>
<dbReference type="Proteomes" id="UP000823775">
    <property type="component" value="Unassembled WGS sequence"/>
</dbReference>
<reference evidence="1 2" key="1">
    <citation type="journal article" date="2021" name="BMC Genomics">
        <title>Datura genome reveals duplications of psychoactive alkaloid biosynthetic genes and high mutation rate following tissue culture.</title>
        <authorList>
            <person name="Rajewski A."/>
            <person name="Carter-House D."/>
            <person name="Stajich J."/>
            <person name="Litt A."/>
        </authorList>
    </citation>
    <scope>NUCLEOTIDE SEQUENCE [LARGE SCALE GENOMIC DNA]</scope>
    <source>
        <strain evidence="1">AR-01</strain>
    </source>
</reference>
<protein>
    <submittedName>
        <fullName evidence="1">Uncharacterized protein</fullName>
    </submittedName>
</protein>
<sequence>MVGLTFRHASDGGVDDRRWTMDYHLYRRGLHSSFSLLSDGGSNGPSSVRGWMTVHQQVTARYPRSLFGTKFWANLFKPDNGDDNHQASDGPSSVLLDALQLLGLSELKLFPR</sequence>